<reference evidence="1" key="1">
    <citation type="journal article" date="2021" name="Microorganisms">
        <title>The Ever-Expanding Pseudomonas Genus: Description of 43 New Species and Partition of the Pseudomonas putida Group.</title>
        <authorList>
            <person name="Girard L."/>
            <person name="Lood C."/>
            <person name="Hofte M."/>
            <person name="Vandamme P."/>
            <person name="Rokni-Zadeh H."/>
            <person name="van Noort V."/>
            <person name="Lavigne R."/>
            <person name="De Mot R."/>
        </authorList>
    </citation>
    <scope>NUCLEOTIDE SEQUENCE</scope>
    <source>
        <strain evidence="1">COW40</strain>
    </source>
</reference>
<evidence type="ECO:0000313" key="1">
    <source>
        <dbReference type="EMBL" id="QXH53398.1"/>
    </source>
</evidence>
<protein>
    <recommendedName>
        <fullName evidence="3">TIGR02646 family protein</fullName>
    </recommendedName>
</protein>
<name>A0ABX8ND18_9PSED</name>
<evidence type="ECO:0000313" key="2">
    <source>
        <dbReference type="Proteomes" id="UP001046350"/>
    </source>
</evidence>
<evidence type="ECO:0008006" key="3">
    <source>
        <dbReference type="Google" id="ProtNLM"/>
    </source>
</evidence>
<proteinExistence type="predicted"/>
<organism evidence="1 2">
    <name type="scientific">Pseudomonas fakonensis</name>
    <dbReference type="NCBI Taxonomy" id="2842355"/>
    <lineage>
        <taxon>Bacteria</taxon>
        <taxon>Pseudomonadati</taxon>
        <taxon>Pseudomonadota</taxon>
        <taxon>Gammaproteobacteria</taxon>
        <taxon>Pseudomonadales</taxon>
        <taxon>Pseudomonadaceae</taxon>
        <taxon>Pseudomonas</taxon>
    </lineage>
</organism>
<sequence length="280" mass="31777">MIKITRSRKAADIRAYTGAHLKNKLNALLDYYYEDGGNGTVNFKIKTRQKWKTAKKQLKKESHDKCAYCEADTAAVAHGDVEHFRPKSLYWWLAYCYDNYTFSCQICNQSYKSDNFTIIGPRLAAPVIPVAKPTITRTLEVLVSSLCPDPAKTNDAAIQALFSTEDADLPNPYIDNPEHYFAWRVIPETEEVWLVPPAGDPDAARAVASAVSTLGLNRVELLRLRWQAYDGLETSVLAFQESSASDEKKQEMLVRIRRQAGDARPFAGMKRFFLKQWNML</sequence>
<gene>
    <name evidence="1" type="ORF">KSS94_09885</name>
</gene>
<dbReference type="Proteomes" id="UP001046350">
    <property type="component" value="Chromosome"/>
</dbReference>
<dbReference type="RefSeq" id="WP_217842799.1">
    <property type="nucleotide sequence ID" value="NZ_CP077076.1"/>
</dbReference>
<keyword evidence="2" id="KW-1185">Reference proteome</keyword>
<dbReference type="EMBL" id="CP077076">
    <property type="protein sequence ID" value="QXH53398.1"/>
    <property type="molecule type" value="Genomic_DNA"/>
</dbReference>
<accession>A0ABX8ND18</accession>